<accession>A0A644YZJ9</accession>
<dbReference type="GO" id="GO:0016616">
    <property type="term" value="F:oxidoreductase activity, acting on the CH-OH group of donors, NAD or NADP as acceptor"/>
    <property type="evidence" value="ECO:0007669"/>
    <property type="project" value="UniProtKB-ARBA"/>
</dbReference>
<keyword evidence="2" id="KW-0521">NADP</keyword>
<evidence type="ECO:0000256" key="1">
    <source>
        <dbReference type="ARBA" id="ARBA00007905"/>
    </source>
</evidence>
<evidence type="ECO:0000256" key="3">
    <source>
        <dbReference type="ARBA" id="ARBA00023002"/>
    </source>
</evidence>
<evidence type="ECO:0000256" key="2">
    <source>
        <dbReference type="ARBA" id="ARBA00022857"/>
    </source>
</evidence>
<dbReference type="AlphaFoldDB" id="A0A644YZJ9"/>
<protein>
    <submittedName>
        <fullName evidence="5">Glyoxal reductase</fullName>
        <ecNumber evidence="5">1.1.1.-</ecNumber>
    </submittedName>
</protein>
<dbReference type="Gene3D" id="3.20.20.100">
    <property type="entry name" value="NADP-dependent oxidoreductase domain"/>
    <property type="match status" value="1"/>
</dbReference>
<feature type="domain" description="NADP-dependent oxidoreductase" evidence="4">
    <location>
        <begin position="15"/>
        <end position="260"/>
    </location>
</feature>
<reference evidence="5" key="1">
    <citation type="submission" date="2019-08" db="EMBL/GenBank/DDBJ databases">
        <authorList>
            <person name="Kucharzyk K."/>
            <person name="Murdoch R.W."/>
            <person name="Higgins S."/>
            <person name="Loffler F."/>
        </authorList>
    </citation>
    <scope>NUCLEOTIDE SEQUENCE</scope>
</reference>
<sequence>MEYTLLNNGIKIPMLGLGTYRIGKTDNDVYRAIRTALDVGYRHIDTATLYGNEAPIGKAIRESGIPREEIFVTTKLWGDDVMKEAVPQAFDRSMQLLNIGYIDLYLIHWPVKGKLVSTWRQMEKIYASGKAKAIGLSNHLQHHLETILEEANIPPAVNQVEMHPYVVLDDLVGFCAENGIICEAWSPLGSNKVPLLKEQVLQEIGERYGKSPAQVVLRWDLQRGVIAIPKSSSQERQQANLDIFDFELTPEEMQFIRSLDRNYRTGIHPDEITF</sequence>
<dbReference type="InterPro" id="IPR023210">
    <property type="entry name" value="NADP_OxRdtase_dom"/>
</dbReference>
<dbReference type="PRINTS" id="PR00069">
    <property type="entry name" value="ALDKETRDTASE"/>
</dbReference>
<dbReference type="PANTHER" id="PTHR43827:SF3">
    <property type="entry name" value="NADP-DEPENDENT OXIDOREDUCTASE DOMAIN-CONTAINING PROTEIN"/>
    <property type="match status" value="1"/>
</dbReference>
<name>A0A644YZJ9_9ZZZZ</name>
<dbReference type="PANTHER" id="PTHR43827">
    <property type="entry name" value="2,5-DIKETO-D-GLUCONIC ACID REDUCTASE"/>
    <property type="match status" value="1"/>
</dbReference>
<dbReference type="SUPFAM" id="SSF51430">
    <property type="entry name" value="NAD(P)-linked oxidoreductase"/>
    <property type="match status" value="1"/>
</dbReference>
<dbReference type="InterPro" id="IPR018170">
    <property type="entry name" value="Aldo/ket_reductase_CS"/>
</dbReference>
<dbReference type="EMBL" id="VSSQ01006669">
    <property type="protein sequence ID" value="MPM33468.1"/>
    <property type="molecule type" value="Genomic_DNA"/>
</dbReference>
<comment type="caution">
    <text evidence="5">The sequence shown here is derived from an EMBL/GenBank/DDBJ whole genome shotgun (WGS) entry which is preliminary data.</text>
</comment>
<dbReference type="InterPro" id="IPR020471">
    <property type="entry name" value="AKR"/>
</dbReference>
<dbReference type="FunFam" id="3.20.20.100:FF:000015">
    <property type="entry name" value="Oxidoreductase, aldo/keto reductase family"/>
    <property type="match status" value="1"/>
</dbReference>
<dbReference type="PROSITE" id="PS00798">
    <property type="entry name" value="ALDOKETO_REDUCTASE_1"/>
    <property type="match status" value="1"/>
</dbReference>
<dbReference type="PROSITE" id="PS00063">
    <property type="entry name" value="ALDOKETO_REDUCTASE_3"/>
    <property type="match status" value="1"/>
</dbReference>
<proteinExistence type="inferred from homology"/>
<comment type="similarity">
    <text evidence="1">Belongs to the aldo/keto reductase family.</text>
</comment>
<keyword evidence="3 5" id="KW-0560">Oxidoreductase</keyword>
<gene>
    <name evidence="5" type="primary">yvgN_5</name>
    <name evidence="5" type="ORF">SDC9_80043</name>
</gene>
<evidence type="ECO:0000259" key="4">
    <source>
        <dbReference type="Pfam" id="PF00248"/>
    </source>
</evidence>
<dbReference type="PIRSF" id="PIRSF000097">
    <property type="entry name" value="AKR"/>
    <property type="match status" value="1"/>
</dbReference>
<dbReference type="EC" id="1.1.1.-" evidence="5"/>
<evidence type="ECO:0000313" key="5">
    <source>
        <dbReference type="EMBL" id="MPM33468.1"/>
    </source>
</evidence>
<organism evidence="5">
    <name type="scientific">bioreactor metagenome</name>
    <dbReference type="NCBI Taxonomy" id="1076179"/>
    <lineage>
        <taxon>unclassified sequences</taxon>
        <taxon>metagenomes</taxon>
        <taxon>ecological metagenomes</taxon>
    </lineage>
</organism>
<dbReference type="CDD" id="cd19071">
    <property type="entry name" value="AKR_AKR1-5-like"/>
    <property type="match status" value="1"/>
</dbReference>
<dbReference type="InterPro" id="IPR036812">
    <property type="entry name" value="NAD(P)_OxRdtase_dom_sf"/>
</dbReference>
<dbReference type="Pfam" id="PF00248">
    <property type="entry name" value="Aldo_ket_red"/>
    <property type="match status" value="1"/>
</dbReference>